<protein>
    <submittedName>
        <fullName evidence="3">Uncharacterized protein</fullName>
    </submittedName>
</protein>
<evidence type="ECO:0000313" key="3">
    <source>
        <dbReference type="EMBL" id="KAJ7041841.1"/>
    </source>
</evidence>
<feature type="transmembrane region" description="Helical" evidence="2">
    <location>
        <begin position="6"/>
        <end position="26"/>
    </location>
</feature>
<evidence type="ECO:0000256" key="1">
    <source>
        <dbReference type="SAM" id="MobiDB-lite"/>
    </source>
</evidence>
<feature type="compositionally biased region" description="Low complexity" evidence="1">
    <location>
        <begin position="84"/>
        <end position="115"/>
    </location>
</feature>
<feature type="region of interest" description="Disordered" evidence="1">
    <location>
        <begin position="84"/>
        <end position="152"/>
    </location>
</feature>
<keyword evidence="4" id="KW-1185">Reference proteome</keyword>
<comment type="caution">
    <text evidence="3">The sequence shown here is derived from an EMBL/GenBank/DDBJ whole genome shotgun (WGS) entry which is preliminary data.</text>
</comment>
<evidence type="ECO:0000256" key="2">
    <source>
        <dbReference type="SAM" id="Phobius"/>
    </source>
</evidence>
<evidence type="ECO:0000313" key="4">
    <source>
        <dbReference type="Proteomes" id="UP001218188"/>
    </source>
</evidence>
<organism evidence="3 4">
    <name type="scientific">Mycena alexandri</name>
    <dbReference type="NCBI Taxonomy" id="1745969"/>
    <lineage>
        <taxon>Eukaryota</taxon>
        <taxon>Fungi</taxon>
        <taxon>Dikarya</taxon>
        <taxon>Basidiomycota</taxon>
        <taxon>Agaricomycotina</taxon>
        <taxon>Agaricomycetes</taxon>
        <taxon>Agaricomycetidae</taxon>
        <taxon>Agaricales</taxon>
        <taxon>Marasmiineae</taxon>
        <taxon>Mycenaceae</taxon>
        <taxon>Mycena</taxon>
    </lineage>
</organism>
<keyword evidence="2" id="KW-0812">Transmembrane</keyword>
<name>A0AAD6XBF0_9AGAR</name>
<feature type="non-terminal residue" evidence="3">
    <location>
        <position position="176"/>
    </location>
</feature>
<keyword evidence="2" id="KW-0472">Membrane</keyword>
<keyword evidence="2" id="KW-1133">Transmembrane helix</keyword>
<gene>
    <name evidence="3" type="ORF">C8F04DRAFT_1078893</name>
</gene>
<sequence>MGPYLFSFLPFSFLFGILFSLWTWVVEEASTEVQTRCTVGFTHHLPAPHLPTLTPSLYSRSRDVFLSFSFLYFTSPLHMSPSLDMHSSSSPRRTPSSAAPPGLSRAGVAAAVRNHAGGGRGGLRTAGATIHPRPLRLRPWPTMQPRLKSGGGVRRARSVRGWAWALWGRGKARRRR</sequence>
<accession>A0AAD6XBF0</accession>
<proteinExistence type="predicted"/>
<dbReference type="EMBL" id="JARJCM010000015">
    <property type="protein sequence ID" value="KAJ7041841.1"/>
    <property type="molecule type" value="Genomic_DNA"/>
</dbReference>
<dbReference type="AlphaFoldDB" id="A0AAD6XBF0"/>
<reference evidence="3" key="1">
    <citation type="submission" date="2023-03" db="EMBL/GenBank/DDBJ databases">
        <title>Massive genome expansion in bonnet fungi (Mycena s.s.) driven by repeated elements and novel gene families across ecological guilds.</title>
        <authorList>
            <consortium name="Lawrence Berkeley National Laboratory"/>
            <person name="Harder C.B."/>
            <person name="Miyauchi S."/>
            <person name="Viragh M."/>
            <person name="Kuo A."/>
            <person name="Thoen E."/>
            <person name="Andreopoulos B."/>
            <person name="Lu D."/>
            <person name="Skrede I."/>
            <person name="Drula E."/>
            <person name="Henrissat B."/>
            <person name="Morin E."/>
            <person name="Kohler A."/>
            <person name="Barry K."/>
            <person name="LaButti K."/>
            <person name="Morin E."/>
            <person name="Salamov A."/>
            <person name="Lipzen A."/>
            <person name="Mereny Z."/>
            <person name="Hegedus B."/>
            <person name="Baldrian P."/>
            <person name="Stursova M."/>
            <person name="Weitz H."/>
            <person name="Taylor A."/>
            <person name="Grigoriev I.V."/>
            <person name="Nagy L.G."/>
            <person name="Martin F."/>
            <person name="Kauserud H."/>
        </authorList>
    </citation>
    <scope>NUCLEOTIDE SEQUENCE</scope>
    <source>
        <strain evidence="3">CBHHK200</strain>
    </source>
</reference>
<dbReference type="Proteomes" id="UP001218188">
    <property type="component" value="Unassembled WGS sequence"/>
</dbReference>